<feature type="transmembrane region" description="Helical" evidence="2">
    <location>
        <begin position="31"/>
        <end position="52"/>
    </location>
</feature>
<keyword evidence="2" id="KW-0472">Membrane</keyword>
<dbReference type="EMBL" id="CAXAMN010026572">
    <property type="protein sequence ID" value="CAK9103976.1"/>
    <property type="molecule type" value="Genomic_DNA"/>
</dbReference>
<evidence type="ECO:0000256" key="1">
    <source>
        <dbReference type="SAM" id="MobiDB-lite"/>
    </source>
</evidence>
<gene>
    <name evidence="3" type="ORF">CCMP2556_LOCUS48776</name>
</gene>
<name>A0ABP0RXL5_9DINO</name>
<dbReference type="Proteomes" id="UP001642484">
    <property type="component" value="Unassembled WGS sequence"/>
</dbReference>
<keyword evidence="4" id="KW-1185">Reference proteome</keyword>
<keyword evidence="2" id="KW-0812">Transmembrane</keyword>
<feature type="compositionally biased region" description="Basic and acidic residues" evidence="1">
    <location>
        <begin position="128"/>
        <end position="140"/>
    </location>
</feature>
<organism evidence="3 4">
    <name type="scientific">Durusdinium trenchii</name>
    <dbReference type="NCBI Taxonomy" id="1381693"/>
    <lineage>
        <taxon>Eukaryota</taxon>
        <taxon>Sar</taxon>
        <taxon>Alveolata</taxon>
        <taxon>Dinophyceae</taxon>
        <taxon>Suessiales</taxon>
        <taxon>Symbiodiniaceae</taxon>
        <taxon>Durusdinium</taxon>
    </lineage>
</organism>
<evidence type="ECO:0000313" key="4">
    <source>
        <dbReference type="Proteomes" id="UP001642484"/>
    </source>
</evidence>
<feature type="region of interest" description="Disordered" evidence="1">
    <location>
        <begin position="114"/>
        <end position="140"/>
    </location>
</feature>
<sequence>MPALRSDKADEDSRLFIERLLLPPGTTCSRAASTGLFFFMLYCFVWTSWYIAAGRVTCPAEAAASEALRPLQRVFRRVTGPGWSPFPGSDVGRPCLSRKTGIQVSFTAPVYAEDGYLSPPTNSCSEQSEARLAERSEMPS</sequence>
<keyword evidence="2" id="KW-1133">Transmembrane helix</keyword>
<protein>
    <submittedName>
        <fullName evidence="3">Uncharacterized protein</fullName>
    </submittedName>
</protein>
<comment type="caution">
    <text evidence="3">The sequence shown here is derived from an EMBL/GenBank/DDBJ whole genome shotgun (WGS) entry which is preliminary data.</text>
</comment>
<proteinExistence type="predicted"/>
<evidence type="ECO:0000313" key="3">
    <source>
        <dbReference type="EMBL" id="CAK9103976.1"/>
    </source>
</evidence>
<evidence type="ECO:0000256" key="2">
    <source>
        <dbReference type="SAM" id="Phobius"/>
    </source>
</evidence>
<reference evidence="3 4" key="1">
    <citation type="submission" date="2024-02" db="EMBL/GenBank/DDBJ databases">
        <authorList>
            <person name="Chen Y."/>
            <person name="Shah S."/>
            <person name="Dougan E. K."/>
            <person name="Thang M."/>
            <person name="Chan C."/>
        </authorList>
    </citation>
    <scope>NUCLEOTIDE SEQUENCE [LARGE SCALE GENOMIC DNA]</scope>
</reference>
<accession>A0ABP0RXL5</accession>